<dbReference type="EMBL" id="OC010395">
    <property type="protein sequence ID" value="CAD7267786.1"/>
    <property type="molecule type" value="Genomic_DNA"/>
</dbReference>
<dbReference type="InterPro" id="IPR005097">
    <property type="entry name" value="Sacchrp_dh_NADP-bd"/>
</dbReference>
<feature type="domain" description="Saccharopine dehydrogenase NADP binding" evidence="3">
    <location>
        <begin position="9"/>
        <end position="63"/>
    </location>
</feature>
<accession>A0A7R9B7C6</accession>
<dbReference type="PANTHER" id="PTHR12286">
    <property type="entry name" value="SACCHAROPINE DEHYDROGENASE-LIKE OXIDOREDUCTASE"/>
    <property type="match status" value="1"/>
</dbReference>
<keyword evidence="2" id="KW-1133">Transmembrane helix</keyword>
<reference evidence="4" key="1">
    <citation type="submission" date="2020-11" db="EMBL/GenBank/DDBJ databases">
        <authorList>
            <person name="Tran Van P."/>
        </authorList>
    </citation>
    <scope>NUCLEOTIDE SEQUENCE</scope>
</reference>
<dbReference type="GO" id="GO:0005886">
    <property type="term" value="C:plasma membrane"/>
    <property type="evidence" value="ECO:0007669"/>
    <property type="project" value="TreeGrafter"/>
</dbReference>
<dbReference type="AlphaFoldDB" id="A0A7R9B7C6"/>
<dbReference type="InterPro" id="IPR051276">
    <property type="entry name" value="Saccharopine_DH-like_oxidrdct"/>
</dbReference>
<dbReference type="PANTHER" id="PTHR12286:SF5">
    <property type="entry name" value="SACCHAROPINE DEHYDROGENASE-LIKE OXIDOREDUCTASE"/>
    <property type="match status" value="1"/>
</dbReference>
<evidence type="ECO:0000256" key="1">
    <source>
        <dbReference type="ARBA" id="ARBA00038048"/>
    </source>
</evidence>
<organism evidence="4">
    <name type="scientific">Timema shepardi</name>
    <name type="common">Walking stick</name>
    <dbReference type="NCBI Taxonomy" id="629360"/>
    <lineage>
        <taxon>Eukaryota</taxon>
        <taxon>Metazoa</taxon>
        <taxon>Ecdysozoa</taxon>
        <taxon>Arthropoda</taxon>
        <taxon>Hexapoda</taxon>
        <taxon>Insecta</taxon>
        <taxon>Pterygota</taxon>
        <taxon>Neoptera</taxon>
        <taxon>Polyneoptera</taxon>
        <taxon>Phasmatodea</taxon>
        <taxon>Timematodea</taxon>
        <taxon>Timematoidea</taxon>
        <taxon>Timematidae</taxon>
        <taxon>Timema</taxon>
    </lineage>
</organism>
<gene>
    <name evidence="4" type="ORF">TSIB3V08_LOCUS11791</name>
</gene>
<dbReference type="GO" id="GO:0009247">
    <property type="term" value="P:glycolipid biosynthetic process"/>
    <property type="evidence" value="ECO:0007669"/>
    <property type="project" value="TreeGrafter"/>
</dbReference>
<evidence type="ECO:0000259" key="3">
    <source>
        <dbReference type="Pfam" id="PF03435"/>
    </source>
</evidence>
<keyword evidence="2" id="KW-0812">Transmembrane</keyword>
<comment type="similarity">
    <text evidence="1">Belongs to the saccharopine dehydrogenase family.</text>
</comment>
<proteinExistence type="inferred from homology"/>
<dbReference type="GO" id="GO:0005739">
    <property type="term" value="C:mitochondrion"/>
    <property type="evidence" value="ECO:0007669"/>
    <property type="project" value="TreeGrafter"/>
</dbReference>
<dbReference type="Pfam" id="PF03435">
    <property type="entry name" value="Sacchrp_dh_NADP"/>
    <property type="match status" value="1"/>
</dbReference>
<protein>
    <recommendedName>
        <fullName evidence="3">Saccharopine dehydrogenase NADP binding domain-containing protein</fullName>
    </recommendedName>
</protein>
<evidence type="ECO:0000256" key="2">
    <source>
        <dbReference type="SAM" id="Phobius"/>
    </source>
</evidence>
<name>A0A7R9B7C6_TIMSH</name>
<sequence length="488" mass="53954">MTLGKDLSKIKIILADVTDPLSLRDMTSQTRVLIDTVGPYRLYGEPVVKACIDSGCHYVDVSAEPQHHYSSPVASLVLTDGSQLTSDSQHLGIYSSPVTSLALTDGSQLTSDRQHLAIYSSPVTSLALTDSSQLTSDRQHLGIYSSPVTSLVLTDSSQLTSDSQHLATTRPLLLVSQFMERMQLEYHEAAKQKNVYIISACIISACGFDCIPVDLGTVFLVNNFKGDVNSVECYVELWQNTFMLGPTINYGTWHSAIYLMSEVEELKSIRKKLFPDRGPKMLPTLKHKWFVHKNKAVGGWSVPFPTADRSVIERSQRHFLQHNKQRPVQLFTYFTFPYLLLALAVWVLGGLLLLAAKFKAGREFILKHPRLLSGGLVDFDPSEKTMDNLNFSFTLYGKGWKDKMAEPTDRHAGNPDKTLVVKVSGNNPAYGATCVALVLSAVTIVQQADKMPASGGVYTPGVAFAKTTLIEDLHKHGVKFELVSVKER</sequence>
<keyword evidence="2" id="KW-0472">Membrane</keyword>
<evidence type="ECO:0000313" key="4">
    <source>
        <dbReference type="EMBL" id="CAD7267786.1"/>
    </source>
</evidence>
<dbReference type="GO" id="GO:0005811">
    <property type="term" value="C:lipid droplet"/>
    <property type="evidence" value="ECO:0007669"/>
    <property type="project" value="TreeGrafter"/>
</dbReference>
<feature type="transmembrane region" description="Helical" evidence="2">
    <location>
        <begin position="330"/>
        <end position="356"/>
    </location>
</feature>
<dbReference type="Gene3D" id="3.40.50.720">
    <property type="entry name" value="NAD(P)-binding Rossmann-like Domain"/>
    <property type="match status" value="1"/>
</dbReference>